<proteinExistence type="predicted"/>
<protein>
    <submittedName>
        <fullName evidence="1">Uncharacterized protein</fullName>
    </submittedName>
</protein>
<dbReference type="AlphaFoldDB" id="A0A850ERE8"/>
<accession>A0A850ERE8</accession>
<dbReference type="RefSeq" id="WP_175374171.1">
    <property type="nucleotide sequence ID" value="NZ_JABWCS010000220.1"/>
</dbReference>
<dbReference type="EMBL" id="JABWCS010000220">
    <property type="protein sequence ID" value="NUU63788.1"/>
    <property type="molecule type" value="Genomic_DNA"/>
</dbReference>
<evidence type="ECO:0000313" key="2">
    <source>
        <dbReference type="Proteomes" id="UP000564806"/>
    </source>
</evidence>
<organism evidence="1 2">
    <name type="scientific">Paenibacillus agri</name>
    <dbReference type="NCBI Taxonomy" id="2744309"/>
    <lineage>
        <taxon>Bacteria</taxon>
        <taxon>Bacillati</taxon>
        <taxon>Bacillota</taxon>
        <taxon>Bacilli</taxon>
        <taxon>Bacillales</taxon>
        <taxon>Paenibacillaceae</taxon>
        <taxon>Paenibacillus</taxon>
    </lineage>
</organism>
<keyword evidence="2" id="KW-1185">Reference proteome</keyword>
<reference evidence="1" key="1">
    <citation type="submission" date="2020-06" db="EMBL/GenBank/DDBJ databases">
        <title>Paenibacillus sp. nov., isolated from soil.</title>
        <authorList>
            <person name="Seo Y.L."/>
        </authorList>
    </citation>
    <scope>NUCLEOTIDE SEQUENCE [LARGE SCALE GENOMIC DNA]</scope>
    <source>
        <strain evidence="1">JW14</strain>
    </source>
</reference>
<sequence>MSISKKQLEQSLQGKSYVDLKDLVQLIEENFGFSVTLQRKDEQSKFTEEQKIKMAPVIFKDQAVLSQLQKAQKDRKDGISTYSDSDEEFAKLLQEVQNAAHTYSE</sequence>
<name>A0A850ERE8_9BACL</name>
<evidence type="ECO:0000313" key="1">
    <source>
        <dbReference type="EMBL" id="NUU63788.1"/>
    </source>
</evidence>
<comment type="caution">
    <text evidence="1">The sequence shown here is derived from an EMBL/GenBank/DDBJ whole genome shotgun (WGS) entry which is preliminary data.</text>
</comment>
<gene>
    <name evidence="1" type="ORF">HPT30_25885</name>
</gene>
<dbReference type="Proteomes" id="UP000564806">
    <property type="component" value="Unassembled WGS sequence"/>
</dbReference>